<organism evidence="3 4">
    <name type="scientific">Eumeta variegata</name>
    <name type="common">Bagworm moth</name>
    <name type="synonym">Eumeta japonica</name>
    <dbReference type="NCBI Taxonomy" id="151549"/>
    <lineage>
        <taxon>Eukaryota</taxon>
        <taxon>Metazoa</taxon>
        <taxon>Ecdysozoa</taxon>
        <taxon>Arthropoda</taxon>
        <taxon>Hexapoda</taxon>
        <taxon>Insecta</taxon>
        <taxon>Pterygota</taxon>
        <taxon>Neoptera</taxon>
        <taxon>Endopterygota</taxon>
        <taxon>Lepidoptera</taxon>
        <taxon>Glossata</taxon>
        <taxon>Ditrysia</taxon>
        <taxon>Tineoidea</taxon>
        <taxon>Psychidae</taxon>
        <taxon>Oiketicinae</taxon>
        <taxon>Eumeta</taxon>
    </lineage>
</organism>
<dbReference type="InterPro" id="IPR051284">
    <property type="entry name" value="ZnF_MYMT-QRICH1"/>
</dbReference>
<dbReference type="PANTHER" id="PTHR45736">
    <property type="entry name" value="ZINC FINGER MYM-TYPE PROTEIN"/>
    <property type="match status" value="1"/>
</dbReference>
<keyword evidence="4" id="KW-1185">Reference proteome</keyword>
<feature type="domain" description="TRASH" evidence="2">
    <location>
        <begin position="664"/>
        <end position="700"/>
    </location>
</feature>
<feature type="compositionally biased region" description="Polar residues" evidence="1">
    <location>
        <begin position="177"/>
        <end position="187"/>
    </location>
</feature>
<evidence type="ECO:0000256" key="1">
    <source>
        <dbReference type="SAM" id="MobiDB-lite"/>
    </source>
</evidence>
<feature type="domain" description="TRASH" evidence="2">
    <location>
        <begin position="612"/>
        <end position="652"/>
    </location>
</feature>
<feature type="compositionally biased region" description="Basic and acidic residues" evidence="1">
    <location>
        <begin position="203"/>
        <end position="217"/>
    </location>
</feature>
<feature type="compositionally biased region" description="Basic and acidic residues" evidence="1">
    <location>
        <begin position="362"/>
        <end position="372"/>
    </location>
</feature>
<name>A0A4C1VU77_EUMVA</name>
<dbReference type="Proteomes" id="UP000299102">
    <property type="component" value="Unassembled WGS sequence"/>
</dbReference>
<dbReference type="SMART" id="SM00746">
    <property type="entry name" value="TRASH"/>
    <property type="match status" value="5"/>
</dbReference>
<feature type="region of interest" description="Disordered" evidence="1">
    <location>
        <begin position="78"/>
        <end position="280"/>
    </location>
</feature>
<feature type="region of interest" description="Disordered" evidence="1">
    <location>
        <begin position="353"/>
        <end position="372"/>
    </location>
</feature>
<feature type="region of interest" description="Disordered" evidence="1">
    <location>
        <begin position="1"/>
        <end position="63"/>
    </location>
</feature>
<feature type="compositionally biased region" description="Basic and acidic residues" evidence="1">
    <location>
        <begin position="1"/>
        <end position="21"/>
    </location>
</feature>
<feature type="compositionally biased region" description="Polar residues" evidence="1">
    <location>
        <begin position="124"/>
        <end position="136"/>
    </location>
</feature>
<feature type="compositionally biased region" description="Polar residues" evidence="1">
    <location>
        <begin position="218"/>
        <end position="229"/>
    </location>
</feature>
<dbReference type="OrthoDB" id="10025028at2759"/>
<dbReference type="STRING" id="151549.A0A4C1VU77"/>
<reference evidence="3 4" key="1">
    <citation type="journal article" date="2019" name="Commun. Biol.">
        <title>The bagworm genome reveals a unique fibroin gene that provides high tensile strength.</title>
        <authorList>
            <person name="Kono N."/>
            <person name="Nakamura H."/>
            <person name="Ohtoshi R."/>
            <person name="Tomita M."/>
            <person name="Numata K."/>
            <person name="Arakawa K."/>
        </authorList>
    </citation>
    <scope>NUCLEOTIDE SEQUENCE [LARGE SCALE GENOMIC DNA]</scope>
</reference>
<gene>
    <name evidence="3" type="primary">ZMYM3</name>
    <name evidence="3" type="ORF">EVAR_21953_1</name>
</gene>
<feature type="domain" description="TRASH" evidence="2">
    <location>
        <begin position="393"/>
        <end position="428"/>
    </location>
</feature>
<dbReference type="EMBL" id="BGZK01000422">
    <property type="protein sequence ID" value="GBP42678.1"/>
    <property type="molecule type" value="Genomic_DNA"/>
</dbReference>
<dbReference type="InterPro" id="IPR011017">
    <property type="entry name" value="TRASH_dom"/>
</dbReference>
<feature type="compositionally biased region" description="Basic and acidic residues" evidence="1">
    <location>
        <begin position="237"/>
        <end position="259"/>
    </location>
</feature>
<feature type="domain" description="TRASH" evidence="2">
    <location>
        <begin position="532"/>
        <end position="566"/>
    </location>
</feature>
<dbReference type="PANTHER" id="PTHR45736:SF1">
    <property type="entry name" value="WITHOUT CHILDREN, ISOFORM B"/>
    <property type="match status" value="1"/>
</dbReference>
<feature type="domain" description="TRASH" evidence="2">
    <location>
        <begin position="570"/>
        <end position="609"/>
    </location>
</feature>
<dbReference type="AlphaFoldDB" id="A0A4C1VU77"/>
<protein>
    <submittedName>
        <fullName evidence="3">Zinc finger MYM-type protein 3</fullName>
    </submittedName>
</protein>
<accession>A0A4C1VU77</accession>
<evidence type="ECO:0000259" key="2">
    <source>
        <dbReference type="SMART" id="SM00746"/>
    </source>
</evidence>
<evidence type="ECO:0000313" key="3">
    <source>
        <dbReference type="EMBL" id="GBP42678.1"/>
    </source>
</evidence>
<proteinExistence type="predicted"/>
<comment type="caution">
    <text evidence="3">The sequence shown here is derived from an EMBL/GenBank/DDBJ whole genome shotgun (WGS) entry which is preliminary data.</text>
</comment>
<evidence type="ECO:0000313" key="4">
    <source>
        <dbReference type="Proteomes" id="UP000299102"/>
    </source>
</evidence>
<feature type="compositionally biased region" description="Basic and acidic residues" evidence="1">
    <location>
        <begin position="141"/>
        <end position="155"/>
    </location>
</feature>
<sequence>MEVEESERKSDAPLDDNKDQEVTENTEVETFSSLAGGCETDEIDKNGSNDEEPSISISDKDKIVNSECENLQNHIETELNSGNDRTEKLSDLTCDVPKTELHTEENASTEMISMNEKENEVESQETLQSDNHSQVQESDENIVKDEHNGMGDEGGRTQTETDCSGEMKDGDDIENPQFENAPNISADESQEDHSQALDPFDALLKDTPNENLNEERSSSQLDTNNSVNMNIDDDDDDHHGDPVDTELSHDADHDEHTPDETLEESDNNMQEITDEPGADEEVCLLPDTEREISDADKAKAEQVLAEKRKQAEELAALQIPKSENEVMETDESAENEKESGIENSDIGDHIETAIEETNPESEPDKEKENETDRMEVNEVQNNIYEISAVEGTCIQCSSDKLCKYRFVKDHEFRHICSEECLHTFQSSHSGQYTLIPKKYIIEEIEPKQMCIKALNDSENNRYMYKRKKLPRKPVQSVQNAQNAQNKPALLKLKVISNATDKYLDEGYKVQQKTPAMVQAMREYRERSFIRKCIQCNTTVTGDEKNLVWETMDFCSDGCLSRYQNKIGAKCANCRKGVMHTSLGKYCVRFGYDIRQFCNSGCLEEFKKGLKICCYCQRDISMIHEGFLAPVGDKGQFKDFCSQVCMEKFDQMSKNPVPPPVWSKCAVCTLEKPTTIEVEVSENHSQRLCSEPCFAAFKFVNSIVPGE</sequence>
<feature type="compositionally biased region" description="Acidic residues" evidence="1">
    <location>
        <begin position="260"/>
        <end position="280"/>
    </location>
</feature>